<keyword evidence="2" id="KW-0812">Transmembrane</keyword>
<evidence type="ECO:0000259" key="3">
    <source>
        <dbReference type="Pfam" id="PF13386"/>
    </source>
</evidence>
<feature type="transmembrane region" description="Helical" evidence="2">
    <location>
        <begin position="193"/>
        <end position="210"/>
    </location>
</feature>
<evidence type="ECO:0000313" key="4">
    <source>
        <dbReference type="EMBL" id="MBS7825161.1"/>
    </source>
</evidence>
<organism evidence="4 5">
    <name type="scientific">Wohlfahrtiimonas chitiniclastica</name>
    <dbReference type="NCBI Taxonomy" id="400946"/>
    <lineage>
        <taxon>Bacteria</taxon>
        <taxon>Pseudomonadati</taxon>
        <taxon>Pseudomonadota</taxon>
        <taxon>Gammaproteobacteria</taxon>
        <taxon>Cardiobacteriales</taxon>
        <taxon>Ignatzschineriaceae</taxon>
        <taxon>Wohlfahrtiimonas</taxon>
    </lineage>
</organism>
<keyword evidence="2" id="KW-1133">Transmembrane helix</keyword>
<feature type="transmembrane region" description="Helical" evidence="2">
    <location>
        <begin position="161"/>
        <end position="181"/>
    </location>
</feature>
<feature type="region of interest" description="Disordered" evidence="1">
    <location>
        <begin position="228"/>
        <end position="306"/>
    </location>
</feature>
<dbReference type="RefSeq" id="WP_213404197.1">
    <property type="nucleotide sequence ID" value="NZ_JAGIBT010000009.1"/>
</dbReference>
<dbReference type="EMBL" id="JAGIBU010000008">
    <property type="protein sequence ID" value="MBS7825161.1"/>
    <property type="molecule type" value="Genomic_DNA"/>
</dbReference>
<name>A0AB35BZI3_9GAMM</name>
<feature type="transmembrane region" description="Helical" evidence="2">
    <location>
        <begin position="78"/>
        <end position="98"/>
    </location>
</feature>
<dbReference type="Gene3D" id="2.160.10.20">
    <property type="entry name" value="Insect antifreeze protein"/>
    <property type="match status" value="1"/>
</dbReference>
<dbReference type="Pfam" id="PF13386">
    <property type="entry name" value="DsbD_2"/>
    <property type="match status" value="1"/>
</dbReference>
<dbReference type="Proteomes" id="UP000680020">
    <property type="component" value="Unassembled WGS sequence"/>
</dbReference>
<accession>A0AB35BZI3</accession>
<protein>
    <submittedName>
        <fullName evidence="4">Sulfite exporter TauE/SafE family protein</fullName>
    </submittedName>
</protein>
<evidence type="ECO:0000256" key="2">
    <source>
        <dbReference type="SAM" id="Phobius"/>
    </source>
</evidence>
<feature type="transmembrane region" description="Helical" evidence="2">
    <location>
        <begin position="128"/>
        <end position="149"/>
    </location>
</feature>
<gene>
    <name evidence="4" type="ORF">J7561_08090</name>
</gene>
<dbReference type="PANTHER" id="PTHR42208">
    <property type="entry name" value="HEAVY METAL TRANSPORTER-RELATED"/>
    <property type="match status" value="1"/>
</dbReference>
<keyword evidence="2" id="KW-0472">Membrane</keyword>
<feature type="non-terminal residue" evidence="4">
    <location>
        <position position="306"/>
    </location>
</feature>
<dbReference type="PANTHER" id="PTHR42208:SF1">
    <property type="entry name" value="HEAVY METAL TRANSPORTER"/>
    <property type="match status" value="1"/>
</dbReference>
<comment type="caution">
    <text evidence="4">The sequence shown here is derived from an EMBL/GenBank/DDBJ whole genome shotgun (WGS) entry which is preliminary data.</text>
</comment>
<dbReference type="AlphaFoldDB" id="A0AB35BZI3"/>
<feature type="compositionally biased region" description="Basic and acidic residues" evidence="1">
    <location>
        <begin position="246"/>
        <end position="306"/>
    </location>
</feature>
<feature type="transmembrane region" description="Helical" evidence="2">
    <location>
        <begin position="42"/>
        <end position="66"/>
    </location>
</feature>
<sequence length="306" mass="33729">MELIITAFLLGLYGSGHCISMCGPVVGIIGINTQKNHVSSAFLTNLGRITTYSILGIIAAILSIAINDLKPLQMVMRYLAAVLMIFVALQFFGFPKFLGFIEKPLKSLAAPITKLSQKFFPITTPLRAYLSGMVWGLFPCGMVYAVFAISLNASTFIEAPLIMFSFGIGTLAVMVSLSIFGNYAGKWLTSPKLRVAAGILILVMTLFYIVPMLMADLGLKEDAHAHHGGHGDHGMMMDHGQMNHGAMDHSNMDHSQMNHDTMDHSNMDHSQMNHDTMDHSNMDHSQMNHDTMDHSNMDHSQMNHDT</sequence>
<proteinExistence type="predicted"/>
<evidence type="ECO:0000256" key="1">
    <source>
        <dbReference type="SAM" id="MobiDB-lite"/>
    </source>
</evidence>
<feature type="domain" description="Urease accessory protein UreH-like transmembrane" evidence="3">
    <location>
        <begin position="6"/>
        <end position="203"/>
    </location>
</feature>
<reference evidence="4" key="1">
    <citation type="submission" date="2021-03" db="EMBL/GenBank/DDBJ databases">
        <title>Identification and antibiotic profiling of Wohlfahrtiimonas chitiniclastica, an underestimated human pathogen.</title>
        <authorList>
            <person name="Kopf A."/>
            <person name="Bunk B."/>
            <person name="Coldewey S."/>
            <person name="Gunzer F."/>
            <person name="Riedel T."/>
            <person name="Schroettner P."/>
        </authorList>
    </citation>
    <scope>NUCLEOTIDE SEQUENCE</scope>
    <source>
        <strain evidence="4">DSM 100917</strain>
    </source>
</reference>
<evidence type="ECO:0000313" key="5">
    <source>
        <dbReference type="Proteomes" id="UP000680020"/>
    </source>
</evidence>
<dbReference type="InterPro" id="IPR039447">
    <property type="entry name" value="UreH-like_TM_dom"/>
</dbReference>